<reference evidence="2 4" key="2">
    <citation type="submission" date="2016-10" db="EMBL/GenBank/DDBJ databases">
        <authorList>
            <person name="Varghese N."/>
            <person name="Submissions S."/>
        </authorList>
    </citation>
    <scope>NUCLEOTIDE SEQUENCE [LARGE SCALE GENOMIC DNA]</scope>
    <source>
        <strain evidence="2 4">DSM 14939</strain>
    </source>
</reference>
<dbReference type="Proteomes" id="UP000183042">
    <property type="component" value="Unassembled WGS sequence"/>
</dbReference>
<evidence type="ECO:0000313" key="2">
    <source>
        <dbReference type="EMBL" id="SDO93778.1"/>
    </source>
</evidence>
<dbReference type="PATRIC" id="fig|200452.3.peg.64"/>
<evidence type="ECO:0000313" key="4">
    <source>
        <dbReference type="Proteomes" id="UP000183042"/>
    </source>
</evidence>
<proteinExistence type="predicted"/>
<gene>
    <name evidence="1" type="ORF">ALO92_00036</name>
    <name evidence="2" type="ORF">SAMN05216596_102302</name>
</gene>
<comment type="caution">
    <text evidence="1">The sequence shown here is derived from an EMBL/GenBank/DDBJ whole genome shotgun (WGS) entry which is preliminary data.</text>
</comment>
<organism evidence="1 3">
    <name type="scientific">Pseudomonas congelans</name>
    <dbReference type="NCBI Taxonomy" id="200452"/>
    <lineage>
        <taxon>Bacteria</taxon>
        <taxon>Pseudomonadati</taxon>
        <taxon>Pseudomonadota</taxon>
        <taxon>Gammaproteobacteria</taxon>
        <taxon>Pseudomonadales</taxon>
        <taxon>Pseudomonadaceae</taxon>
        <taxon>Pseudomonas</taxon>
    </lineage>
</organism>
<dbReference type="EMBL" id="FNJH01000002">
    <property type="protein sequence ID" value="SDO93778.1"/>
    <property type="molecule type" value="Genomic_DNA"/>
</dbReference>
<evidence type="ECO:0000313" key="3">
    <source>
        <dbReference type="Proteomes" id="UP000050411"/>
    </source>
</evidence>
<evidence type="ECO:0000313" key="1">
    <source>
        <dbReference type="EMBL" id="KPW82813.1"/>
    </source>
</evidence>
<dbReference type="GeneID" id="65078306"/>
<dbReference type="AlphaFoldDB" id="A0A0P9LWI6"/>
<dbReference type="RefSeq" id="WP_154292353.1">
    <property type="nucleotide sequence ID" value="NZ_FNJH01000002.1"/>
</dbReference>
<protein>
    <submittedName>
        <fullName evidence="1">Uncharacterized protein</fullName>
    </submittedName>
</protein>
<keyword evidence="4" id="KW-1185">Reference proteome</keyword>
<name>A0A0P9LWI6_9PSED</name>
<accession>A0A0P9LWI6</accession>
<sequence length="58" mass="6479">MNADMDAKKLTLVPEDTLTADTVSYPSEEEMELFQHATTMMIDRGDNDWMGNGIQKAA</sequence>
<dbReference type="Proteomes" id="UP000050411">
    <property type="component" value="Unassembled WGS sequence"/>
</dbReference>
<reference evidence="1 3" key="1">
    <citation type="submission" date="2015-09" db="EMBL/GenBank/DDBJ databases">
        <title>Genome announcement of multiple Pseudomonas syringae strains.</title>
        <authorList>
            <person name="Thakur S."/>
            <person name="Wang P.W."/>
            <person name="Gong Y."/>
            <person name="Weir B.S."/>
            <person name="Guttman D.S."/>
        </authorList>
    </citation>
    <scope>NUCLEOTIDE SEQUENCE [LARGE SCALE GENOMIC DNA]</scope>
    <source>
        <strain evidence="1 3">ICMP19117</strain>
    </source>
</reference>
<dbReference type="EMBL" id="LJQB01000076">
    <property type="protein sequence ID" value="KPW82813.1"/>
    <property type="molecule type" value="Genomic_DNA"/>
</dbReference>